<name>J0D793_AURST</name>
<evidence type="ECO:0000313" key="2">
    <source>
        <dbReference type="EMBL" id="EJD34879.1"/>
    </source>
</evidence>
<dbReference type="Proteomes" id="UP000006514">
    <property type="component" value="Unassembled WGS sequence"/>
</dbReference>
<evidence type="ECO:0000313" key="3">
    <source>
        <dbReference type="Proteomes" id="UP000006514"/>
    </source>
</evidence>
<proteinExistence type="predicted"/>
<organism evidence="2 3">
    <name type="scientific">Auricularia subglabra (strain TFB-10046 / SS5)</name>
    <name type="common">White-rot fungus</name>
    <name type="synonym">Auricularia delicata (strain TFB10046)</name>
    <dbReference type="NCBI Taxonomy" id="717982"/>
    <lineage>
        <taxon>Eukaryota</taxon>
        <taxon>Fungi</taxon>
        <taxon>Dikarya</taxon>
        <taxon>Basidiomycota</taxon>
        <taxon>Agaricomycotina</taxon>
        <taxon>Agaricomycetes</taxon>
        <taxon>Auriculariales</taxon>
        <taxon>Auriculariaceae</taxon>
        <taxon>Auricularia</taxon>
    </lineage>
</organism>
<dbReference type="EMBL" id="JH687915">
    <property type="protein sequence ID" value="EJD34879.1"/>
    <property type="molecule type" value="Genomic_DNA"/>
</dbReference>
<gene>
    <name evidence="2" type="ORF">AURDEDRAFT_176045</name>
</gene>
<dbReference type="AlphaFoldDB" id="J0D793"/>
<dbReference type="InParanoid" id="J0D793"/>
<dbReference type="KEGG" id="adl:AURDEDRAFT_176045"/>
<feature type="region of interest" description="Disordered" evidence="1">
    <location>
        <begin position="54"/>
        <end position="126"/>
    </location>
</feature>
<keyword evidence="3" id="KW-1185">Reference proteome</keyword>
<feature type="compositionally biased region" description="Low complexity" evidence="1">
    <location>
        <begin position="64"/>
        <end position="111"/>
    </location>
</feature>
<evidence type="ECO:0000256" key="1">
    <source>
        <dbReference type="SAM" id="MobiDB-lite"/>
    </source>
</evidence>
<dbReference type="eggNOG" id="ENOG502T189">
    <property type="taxonomic scope" value="Eukaryota"/>
</dbReference>
<accession>J0D793</accession>
<reference evidence="3" key="1">
    <citation type="journal article" date="2012" name="Science">
        <title>The Paleozoic origin of enzymatic lignin decomposition reconstructed from 31 fungal genomes.</title>
        <authorList>
            <person name="Floudas D."/>
            <person name="Binder M."/>
            <person name="Riley R."/>
            <person name="Barry K."/>
            <person name="Blanchette R.A."/>
            <person name="Henrissat B."/>
            <person name="Martinez A.T."/>
            <person name="Otillar R."/>
            <person name="Spatafora J.W."/>
            <person name="Yadav J.S."/>
            <person name="Aerts A."/>
            <person name="Benoit I."/>
            <person name="Boyd A."/>
            <person name="Carlson A."/>
            <person name="Copeland A."/>
            <person name="Coutinho P.M."/>
            <person name="de Vries R.P."/>
            <person name="Ferreira P."/>
            <person name="Findley K."/>
            <person name="Foster B."/>
            <person name="Gaskell J."/>
            <person name="Glotzer D."/>
            <person name="Gorecki P."/>
            <person name="Heitman J."/>
            <person name="Hesse C."/>
            <person name="Hori C."/>
            <person name="Igarashi K."/>
            <person name="Jurgens J.A."/>
            <person name="Kallen N."/>
            <person name="Kersten P."/>
            <person name="Kohler A."/>
            <person name="Kuees U."/>
            <person name="Kumar T.K.A."/>
            <person name="Kuo A."/>
            <person name="LaButti K."/>
            <person name="Larrondo L.F."/>
            <person name="Lindquist E."/>
            <person name="Ling A."/>
            <person name="Lombard V."/>
            <person name="Lucas S."/>
            <person name="Lundell T."/>
            <person name="Martin R."/>
            <person name="McLaughlin D.J."/>
            <person name="Morgenstern I."/>
            <person name="Morin E."/>
            <person name="Murat C."/>
            <person name="Nagy L.G."/>
            <person name="Nolan M."/>
            <person name="Ohm R.A."/>
            <person name="Patyshakuliyeva A."/>
            <person name="Rokas A."/>
            <person name="Ruiz-Duenas F.J."/>
            <person name="Sabat G."/>
            <person name="Salamov A."/>
            <person name="Samejima M."/>
            <person name="Schmutz J."/>
            <person name="Slot J.C."/>
            <person name="St John F."/>
            <person name="Stenlid J."/>
            <person name="Sun H."/>
            <person name="Sun S."/>
            <person name="Syed K."/>
            <person name="Tsang A."/>
            <person name="Wiebenga A."/>
            <person name="Young D."/>
            <person name="Pisabarro A."/>
            <person name="Eastwood D.C."/>
            <person name="Martin F."/>
            <person name="Cullen D."/>
            <person name="Grigoriev I.V."/>
            <person name="Hibbett D.S."/>
        </authorList>
    </citation>
    <scope>NUCLEOTIDE SEQUENCE [LARGE SCALE GENOMIC DNA]</scope>
    <source>
        <strain evidence="3">TFB10046</strain>
    </source>
</reference>
<sequence length="178" mass="19285">MLSLADRFYKGLPWRIKEVMGTQIAGRPTDLTALRAWALAIDANQWNSGLIKKCDNSHSKSQPSSTTNHNNKNSSNSSNNTSSKKNTSAASSRTTNTTTKSSSSAPRSSAPDLTGKLASTGKLTNEERARRLKENLCLYYRDGAYGMMSPFGPTVGDASYPSGGAEIPRRQWSITFTA</sequence>
<dbReference type="OrthoDB" id="3063221at2759"/>
<protein>
    <submittedName>
        <fullName evidence="2">Uncharacterized protein</fullName>
    </submittedName>
</protein>